<proteinExistence type="predicted"/>
<reference evidence="1" key="1">
    <citation type="submission" date="2020-02" db="EMBL/GenBank/DDBJ databases">
        <authorList>
            <person name="Meier V. D."/>
        </authorList>
    </citation>
    <scope>NUCLEOTIDE SEQUENCE</scope>
    <source>
        <strain evidence="1">AVDCRST_MAG64</strain>
    </source>
</reference>
<accession>A0A6J4PJH5</accession>
<dbReference type="EMBL" id="CADCUQ010000603">
    <property type="protein sequence ID" value="CAA9417607.1"/>
    <property type="molecule type" value="Genomic_DNA"/>
</dbReference>
<feature type="non-terminal residue" evidence="1">
    <location>
        <position position="1"/>
    </location>
</feature>
<organism evidence="1">
    <name type="scientific">uncultured Phycisphaerae bacterium</name>
    <dbReference type="NCBI Taxonomy" id="904963"/>
    <lineage>
        <taxon>Bacteria</taxon>
        <taxon>Pseudomonadati</taxon>
        <taxon>Planctomycetota</taxon>
        <taxon>Phycisphaerae</taxon>
        <taxon>environmental samples</taxon>
    </lineage>
</organism>
<dbReference type="AlphaFoldDB" id="A0A6J4PJH5"/>
<evidence type="ECO:0000313" key="1">
    <source>
        <dbReference type="EMBL" id="CAA9417607.1"/>
    </source>
</evidence>
<sequence>HGVTDKLLFGSDFPYTSASECIEALYSINQIAQGTNLPVVPREALRGIVERDTLALLGLA</sequence>
<evidence type="ECO:0008006" key="2">
    <source>
        <dbReference type="Google" id="ProtNLM"/>
    </source>
</evidence>
<name>A0A6J4PJH5_9BACT</name>
<gene>
    <name evidence="1" type="ORF">AVDCRST_MAG64-2672</name>
</gene>
<protein>
    <recommendedName>
        <fullName evidence="2">Amidohydrolase-related domain-containing protein</fullName>
    </recommendedName>
</protein>